<evidence type="ECO:0000313" key="3">
    <source>
        <dbReference type="WBParaSite" id="HPLM_0000434801-mRNA-1"/>
    </source>
</evidence>
<dbReference type="SUPFAM" id="SSF56219">
    <property type="entry name" value="DNase I-like"/>
    <property type="match status" value="1"/>
</dbReference>
<dbReference type="STRING" id="6290.A0A0N4W3F9"/>
<dbReference type="Gene3D" id="3.60.10.10">
    <property type="entry name" value="Endonuclease/exonuclease/phosphatase"/>
    <property type="match status" value="1"/>
</dbReference>
<dbReference type="OrthoDB" id="5828726at2759"/>
<evidence type="ECO:0000313" key="2">
    <source>
        <dbReference type="Proteomes" id="UP000268014"/>
    </source>
</evidence>
<evidence type="ECO:0000313" key="1">
    <source>
        <dbReference type="EMBL" id="VDO23012.1"/>
    </source>
</evidence>
<accession>A0A0N4W3F9</accession>
<keyword evidence="2" id="KW-1185">Reference proteome</keyword>
<dbReference type="AlphaFoldDB" id="A0A0N4W3F9"/>
<organism evidence="3">
    <name type="scientific">Haemonchus placei</name>
    <name type="common">Barber's pole worm</name>
    <dbReference type="NCBI Taxonomy" id="6290"/>
    <lineage>
        <taxon>Eukaryota</taxon>
        <taxon>Metazoa</taxon>
        <taxon>Ecdysozoa</taxon>
        <taxon>Nematoda</taxon>
        <taxon>Chromadorea</taxon>
        <taxon>Rhabditida</taxon>
        <taxon>Rhabditina</taxon>
        <taxon>Rhabditomorpha</taxon>
        <taxon>Strongyloidea</taxon>
        <taxon>Trichostrongylidae</taxon>
        <taxon>Haemonchus</taxon>
    </lineage>
</organism>
<proteinExistence type="predicted"/>
<protein>
    <submittedName>
        <fullName evidence="3">Craniofacial development protein 2-like</fullName>
    </submittedName>
</protein>
<gene>
    <name evidence="1" type="ORF">HPLM_LOCUS4340</name>
</gene>
<reference evidence="1 2" key="2">
    <citation type="submission" date="2018-11" db="EMBL/GenBank/DDBJ databases">
        <authorList>
            <consortium name="Pathogen Informatics"/>
        </authorList>
    </citation>
    <scope>NUCLEOTIDE SEQUENCE [LARGE SCALE GENOMIC DNA]</scope>
    <source>
        <strain evidence="1 2">MHpl1</strain>
    </source>
</reference>
<dbReference type="EMBL" id="UZAF01016201">
    <property type="protein sequence ID" value="VDO23012.1"/>
    <property type="molecule type" value="Genomic_DNA"/>
</dbReference>
<reference evidence="3" key="1">
    <citation type="submission" date="2017-02" db="UniProtKB">
        <authorList>
            <consortium name="WormBaseParasite"/>
        </authorList>
    </citation>
    <scope>IDENTIFICATION</scope>
</reference>
<sequence length="201" mass="22561">MPEVIGHHGRLSPTRIRRLYIGTINSRSISTAARQIELDNVMEKIKCDILYIPGVTEARIPCSGSYELPSSMILFYSGGETAHCGMAFFVGQPLAREVRFTPISDRLGNLYHPSLKVFVIVCYAPASSKDKNVDYENFLEEVERTYRRVLKGVTPIILGDMYAKMGREVRNEQIIGKYTIDALNDGGRLLTDMLTKLGLRA</sequence>
<dbReference type="WBParaSite" id="HPLM_0000434801-mRNA-1">
    <property type="protein sequence ID" value="HPLM_0000434801-mRNA-1"/>
    <property type="gene ID" value="HPLM_0000434801"/>
</dbReference>
<name>A0A0N4W3F9_HAEPC</name>
<dbReference type="Proteomes" id="UP000268014">
    <property type="component" value="Unassembled WGS sequence"/>
</dbReference>
<dbReference type="OMA" id="MPEVIGH"/>
<dbReference type="InterPro" id="IPR036691">
    <property type="entry name" value="Endo/exonu/phosph_ase_sf"/>
</dbReference>